<comment type="caution">
    <text evidence="1">The sequence shown here is derived from an EMBL/GenBank/DDBJ whole genome shotgun (WGS) entry which is preliminary data.</text>
</comment>
<evidence type="ECO:0000313" key="2">
    <source>
        <dbReference type="Proteomes" id="UP001148662"/>
    </source>
</evidence>
<proteinExistence type="predicted"/>
<protein>
    <submittedName>
        <fullName evidence="1">Uncharacterized protein</fullName>
    </submittedName>
</protein>
<reference evidence="1" key="1">
    <citation type="submission" date="2022-07" db="EMBL/GenBank/DDBJ databases">
        <title>Genome Sequence of Phlebia brevispora.</title>
        <authorList>
            <person name="Buettner E."/>
        </authorList>
    </citation>
    <scope>NUCLEOTIDE SEQUENCE</scope>
    <source>
        <strain evidence="1">MPL23</strain>
    </source>
</reference>
<accession>A0ACC1T6F6</accession>
<evidence type="ECO:0000313" key="1">
    <source>
        <dbReference type="EMBL" id="KAJ3554104.1"/>
    </source>
</evidence>
<dbReference type="EMBL" id="JANHOG010000464">
    <property type="protein sequence ID" value="KAJ3554104.1"/>
    <property type="molecule type" value="Genomic_DNA"/>
</dbReference>
<keyword evidence="2" id="KW-1185">Reference proteome</keyword>
<name>A0ACC1T6F6_9APHY</name>
<gene>
    <name evidence="1" type="ORF">NM688_g3280</name>
</gene>
<organism evidence="1 2">
    <name type="scientific">Phlebia brevispora</name>
    <dbReference type="NCBI Taxonomy" id="194682"/>
    <lineage>
        <taxon>Eukaryota</taxon>
        <taxon>Fungi</taxon>
        <taxon>Dikarya</taxon>
        <taxon>Basidiomycota</taxon>
        <taxon>Agaricomycotina</taxon>
        <taxon>Agaricomycetes</taxon>
        <taxon>Polyporales</taxon>
        <taxon>Meruliaceae</taxon>
        <taxon>Phlebia</taxon>
    </lineage>
</organism>
<dbReference type="Proteomes" id="UP001148662">
    <property type="component" value="Unassembled WGS sequence"/>
</dbReference>
<sequence>MPVARGCDLPQELTDEILDVLRDDRSTLASCALVCKAWLVLSHTRLFDSATVRIIDAEKFAAFLEANAALSAVVHTFTLKPSTDAFAVHPRTLIDILDRMPGLRYLTLDAVSVAPFELAESGLRWSRGSLEVLTLNIFRLALPETAATLTFFSNVGIDLVCMEERHVGERPEDDIPAPRDSIEAEGEQVFRQSHGEQWNVSSIRLALAGGCRNSSPFGFLLLSYMIRPQSLSTLFITGDAETEPFKTFNMHAKPFLTKLYFEVTRVFYSNQFYHQAYLSLERPLRELTSVKDLHFFLGRSPYFGSHQAQDHRRAIMYYIIPILYNASPTTDTVTLAFGKDQQYGDLLEACAAMVDWPYLETLLRRFTLRELNIIVETASYTPPYKSTFECIPEMAQKWITERLPTLHRVGRLRFPSDIVDLK</sequence>